<evidence type="ECO:0000313" key="4">
    <source>
        <dbReference type="Proteomes" id="UP000007151"/>
    </source>
</evidence>
<organism evidence="3 4">
    <name type="scientific">Danaus plexippus plexippus</name>
    <dbReference type="NCBI Taxonomy" id="278856"/>
    <lineage>
        <taxon>Eukaryota</taxon>
        <taxon>Metazoa</taxon>
        <taxon>Ecdysozoa</taxon>
        <taxon>Arthropoda</taxon>
        <taxon>Hexapoda</taxon>
        <taxon>Insecta</taxon>
        <taxon>Pterygota</taxon>
        <taxon>Neoptera</taxon>
        <taxon>Endopterygota</taxon>
        <taxon>Lepidoptera</taxon>
        <taxon>Glossata</taxon>
        <taxon>Ditrysia</taxon>
        <taxon>Papilionoidea</taxon>
        <taxon>Nymphalidae</taxon>
        <taxon>Danainae</taxon>
        <taxon>Danaini</taxon>
        <taxon>Danaina</taxon>
        <taxon>Danaus</taxon>
        <taxon>Danaus</taxon>
    </lineage>
</organism>
<protein>
    <submittedName>
        <fullName evidence="3">Uncharacterized protein</fullName>
    </submittedName>
</protein>
<dbReference type="Proteomes" id="UP000007151">
    <property type="component" value="Unassembled WGS sequence"/>
</dbReference>
<reference evidence="3 4" key="1">
    <citation type="journal article" date="2011" name="Cell">
        <title>The monarch butterfly genome yields insights into long-distance migration.</title>
        <authorList>
            <person name="Zhan S."/>
            <person name="Merlin C."/>
            <person name="Boore J.L."/>
            <person name="Reppert S.M."/>
        </authorList>
    </citation>
    <scope>NUCLEOTIDE SEQUENCE [LARGE SCALE GENOMIC DNA]</scope>
    <source>
        <strain evidence="3">F-2</strain>
    </source>
</reference>
<dbReference type="EMBL" id="AGBW02010030">
    <property type="protein sequence ID" value="OWR49321.1"/>
    <property type="molecule type" value="Genomic_DNA"/>
</dbReference>
<keyword evidence="4" id="KW-1185">Reference proteome</keyword>
<name>A0A212F6F6_DANPL</name>
<evidence type="ECO:0000256" key="2">
    <source>
        <dbReference type="SAM" id="SignalP"/>
    </source>
</evidence>
<feature type="signal peptide" evidence="2">
    <location>
        <begin position="1"/>
        <end position="16"/>
    </location>
</feature>
<feature type="coiled-coil region" evidence="1">
    <location>
        <begin position="77"/>
        <end position="125"/>
    </location>
</feature>
<keyword evidence="2" id="KW-0732">Signal</keyword>
<comment type="caution">
    <text evidence="3">The sequence shown here is derived from an EMBL/GenBank/DDBJ whole genome shotgun (WGS) entry which is preliminary data.</text>
</comment>
<dbReference type="KEGG" id="dpl:KGM_215588"/>
<evidence type="ECO:0000256" key="1">
    <source>
        <dbReference type="SAM" id="Coils"/>
    </source>
</evidence>
<dbReference type="STRING" id="278856.A0A212F6F6"/>
<dbReference type="AlphaFoldDB" id="A0A212F6F6"/>
<evidence type="ECO:0000313" key="3">
    <source>
        <dbReference type="EMBL" id="OWR49321.1"/>
    </source>
</evidence>
<accession>A0A212F6F6</accession>
<dbReference type="InParanoid" id="A0A212F6F6"/>
<keyword evidence="1" id="KW-0175">Coiled coil</keyword>
<sequence>MMFLIVILGVIASSLALPVIPDPPSLPNGNVSALHHLNFHTRNVKPFKSTVQKDKENDVKINSYPVLPTRKQTAKGCIYLQKQLYELQQELKKTNQEIKNENNSVENKNNNCEDVTEQYNNCNDETEKVNVKVNLVAVPPAPTLAPFDYSTLKRQKYVHKQQPETTTEKIYCEDVTEQDNNCNDETEKENVEVNLVAVPPAPTLAPFDYSTLKRQKYVHKKQPETTTEKIYCEDVTEQDNNCNDETEKENVEVNLVAVPPAPTLAPFDYSTLKRQKYVHKKQPETTTEKIYCEDVTEQDNNCNDETEKENVEVNLVAVPPAPTLAPFDYSTLKRQKYVHKKQPETTTEKIYCEDVTEQDNNCNDETEKENVEVNLVAVPPAPTLAPFDYSTLKRQKYVHKKQPETTTEKIYCEDVTEQDNNCNDETEKENVEVNLVAVPPAPTLAPFDYSTLKRQKYVHKKQPETTTEKIYCEDVTEQDNNCNDETEKENVEVNLVAVPPAPTLAPFDYSTLKRQKYVHKKQPETTTEKIYCEDVTEQDNNCNDETEKENVEVNLVAVPPAPTLAPFDYSTLKRQKYVHISMIKFTRIIEFIVFLAAIALAVSAQSAEQRRIKAKELSALRRFPALEYEEVHDNDDGELYVTKFPAGLDGTHMEGNHLPAALEPLEPKED</sequence>
<gene>
    <name evidence="3" type="ORF">KGM_215588</name>
</gene>
<feature type="chain" id="PRO_5012668184" evidence="2">
    <location>
        <begin position="17"/>
        <end position="670"/>
    </location>
</feature>
<proteinExistence type="predicted"/>